<dbReference type="InterPro" id="IPR002912">
    <property type="entry name" value="ACT_dom"/>
</dbReference>
<protein>
    <recommendedName>
        <fullName evidence="1">ACT domain-containing protein</fullName>
    </recommendedName>
</protein>
<dbReference type="Gene3D" id="3.30.70.260">
    <property type="match status" value="2"/>
</dbReference>
<dbReference type="AlphaFoldDB" id="A0A7S3V5P8"/>
<dbReference type="InterPro" id="IPR045865">
    <property type="entry name" value="ACT-like_dom_sf"/>
</dbReference>
<sequence length="223" mass="24195">MNTFLRQLAPNRLASTSSPLRKGMLRCFSTIKHKFLVINAVGLDRPGIVSDITKLVVDQGGNVGESQASRLGSHFGLMMLVEIPTEKSEALQNAVKEMKEINTTCYDTGDPNTVQVTPENGYTGEFILRGADNPGIVHKVTQILAKHRLNIDSLKTSEDKSVPYGGVSLFTMSGTATTPLPLSKSFDPDVVRTELEELGDQMNCDITLKDVLDASSSASFYVA</sequence>
<dbReference type="SUPFAM" id="SSF55021">
    <property type="entry name" value="ACT-like"/>
    <property type="match status" value="2"/>
</dbReference>
<dbReference type="PROSITE" id="PS51671">
    <property type="entry name" value="ACT"/>
    <property type="match status" value="2"/>
</dbReference>
<dbReference type="Pfam" id="PF13740">
    <property type="entry name" value="ACT_6"/>
    <property type="match status" value="1"/>
</dbReference>
<organism evidence="2">
    <name type="scientific">Chaetoceros debilis</name>
    <dbReference type="NCBI Taxonomy" id="122233"/>
    <lineage>
        <taxon>Eukaryota</taxon>
        <taxon>Sar</taxon>
        <taxon>Stramenopiles</taxon>
        <taxon>Ochrophyta</taxon>
        <taxon>Bacillariophyta</taxon>
        <taxon>Coscinodiscophyceae</taxon>
        <taxon>Chaetocerotophycidae</taxon>
        <taxon>Chaetocerotales</taxon>
        <taxon>Chaetocerotaceae</taxon>
        <taxon>Chaetoceros</taxon>
    </lineage>
</organism>
<dbReference type="PANTHER" id="PTHR34875:SF6">
    <property type="entry name" value="UPF0237 PROTEIN MJ1558"/>
    <property type="match status" value="1"/>
</dbReference>
<dbReference type="EMBL" id="HBIO01004808">
    <property type="protein sequence ID" value="CAE0458483.1"/>
    <property type="molecule type" value="Transcribed_RNA"/>
</dbReference>
<gene>
    <name evidence="2" type="ORF">CDEB00056_LOCUS3324</name>
</gene>
<evidence type="ECO:0000313" key="2">
    <source>
        <dbReference type="EMBL" id="CAE0458483.1"/>
    </source>
</evidence>
<accession>A0A7S3V5P8</accession>
<evidence type="ECO:0000259" key="1">
    <source>
        <dbReference type="PROSITE" id="PS51671"/>
    </source>
</evidence>
<proteinExistence type="predicted"/>
<name>A0A7S3V5P8_9STRA</name>
<dbReference type="PANTHER" id="PTHR34875">
    <property type="entry name" value="UPF0237 PROTEIN MJ1558"/>
    <property type="match status" value="1"/>
</dbReference>
<feature type="domain" description="ACT" evidence="1">
    <location>
        <begin position="37"/>
        <end position="112"/>
    </location>
</feature>
<feature type="domain" description="ACT" evidence="1">
    <location>
        <begin position="125"/>
        <end position="213"/>
    </location>
</feature>
<dbReference type="InterPro" id="IPR050990">
    <property type="entry name" value="UPF0237/GcvR_regulator"/>
</dbReference>
<reference evidence="2" key="1">
    <citation type="submission" date="2021-01" db="EMBL/GenBank/DDBJ databases">
        <authorList>
            <person name="Corre E."/>
            <person name="Pelletier E."/>
            <person name="Niang G."/>
            <person name="Scheremetjew M."/>
            <person name="Finn R."/>
            <person name="Kale V."/>
            <person name="Holt S."/>
            <person name="Cochrane G."/>
            <person name="Meng A."/>
            <person name="Brown T."/>
            <person name="Cohen L."/>
        </authorList>
    </citation>
    <scope>NUCLEOTIDE SEQUENCE</scope>
    <source>
        <strain evidence="2">MM31A-1</strain>
    </source>
</reference>